<gene>
    <name evidence="1" type="ORF">RKD21_002916</name>
</gene>
<sequence>MLRSGQGVTDDCEHGVKSPLHMTVAVTDGQQMWAFRYSTAAASGSLYYSTQVETLRALHTDVAFLRDVSDETRLIVSEPLSDLPGVWNEVTELSSAIRNWPAASVSRTIRVFSEPAAFSSRAA</sequence>
<protein>
    <submittedName>
        <fullName evidence="1">Glutamine amidotransferase</fullName>
    </submittedName>
</protein>
<evidence type="ECO:0000313" key="2">
    <source>
        <dbReference type="Proteomes" id="UP001565447"/>
    </source>
</evidence>
<keyword evidence="1" id="KW-0315">Glutamine amidotransferase</keyword>
<proteinExistence type="predicted"/>
<dbReference type="EMBL" id="JBGCBD010000002">
    <property type="protein sequence ID" value="MEY9812659.1"/>
    <property type="molecule type" value="Genomic_DNA"/>
</dbReference>
<evidence type="ECO:0000313" key="1">
    <source>
        <dbReference type="EMBL" id="MEY9812659.1"/>
    </source>
</evidence>
<comment type="caution">
    <text evidence="1">The sequence shown here is derived from an EMBL/GenBank/DDBJ whole genome shotgun (WGS) entry which is preliminary data.</text>
</comment>
<accession>A0ACC6UMJ5</accession>
<dbReference type="Proteomes" id="UP001565447">
    <property type="component" value="Unassembled WGS sequence"/>
</dbReference>
<organism evidence="1 2">
    <name type="scientific">Streptomyces albogriseolus</name>
    <dbReference type="NCBI Taxonomy" id="1887"/>
    <lineage>
        <taxon>Bacteria</taxon>
        <taxon>Bacillati</taxon>
        <taxon>Actinomycetota</taxon>
        <taxon>Actinomycetes</taxon>
        <taxon>Kitasatosporales</taxon>
        <taxon>Streptomycetaceae</taxon>
        <taxon>Streptomyces</taxon>
        <taxon>Streptomyces albogriseolus group</taxon>
    </lineage>
</organism>
<reference evidence="1" key="1">
    <citation type="submission" date="2024-07" db="EMBL/GenBank/DDBJ databases">
        <title>Genome sequencing of plant associated microbes to promote plant fitness in Sorghum bicolor and Oryza sativa.</title>
        <authorList>
            <person name="Coleman-Derr D."/>
        </authorList>
    </citation>
    <scope>NUCLEOTIDE SEQUENCE</scope>
    <source>
        <strain evidence="1">SAI-173</strain>
    </source>
</reference>
<keyword evidence="2" id="KW-1185">Reference proteome</keyword>
<name>A0ACC6UMJ5_STRAO</name>